<evidence type="ECO:0000313" key="1">
    <source>
        <dbReference type="EMBL" id="JAH55396.1"/>
    </source>
</evidence>
<name>A0A0E9TPA1_ANGAN</name>
<proteinExistence type="predicted"/>
<dbReference type="AlphaFoldDB" id="A0A0E9TPA1"/>
<reference evidence="1" key="1">
    <citation type="submission" date="2014-11" db="EMBL/GenBank/DDBJ databases">
        <authorList>
            <person name="Amaro Gonzalez C."/>
        </authorList>
    </citation>
    <scope>NUCLEOTIDE SEQUENCE</scope>
</reference>
<protein>
    <submittedName>
        <fullName evidence="1">Uncharacterized protein</fullName>
    </submittedName>
</protein>
<reference evidence="1" key="2">
    <citation type="journal article" date="2015" name="Fish Shellfish Immunol.">
        <title>Early steps in the European eel (Anguilla anguilla)-Vibrio vulnificus interaction in the gills: Role of the RtxA13 toxin.</title>
        <authorList>
            <person name="Callol A."/>
            <person name="Pajuelo D."/>
            <person name="Ebbesson L."/>
            <person name="Teles M."/>
            <person name="MacKenzie S."/>
            <person name="Amaro C."/>
        </authorList>
    </citation>
    <scope>NUCLEOTIDE SEQUENCE</scope>
</reference>
<sequence>MCSGSSTQLIAIDNISNHCQLCCQEVYHSQNKSVQDTIYSESPRYSISETKG</sequence>
<dbReference type="EMBL" id="GBXM01053181">
    <property type="protein sequence ID" value="JAH55396.1"/>
    <property type="molecule type" value="Transcribed_RNA"/>
</dbReference>
<organism evidence="1">
    <name type="scientific">Anguilla anguilla</name>
    <name type="common">European freshwater eel</name>
    <name type="synonym">Muraena anguilla</name>
    <dbReference type="NCBI Taxonomy" id="7936"/>
    <lineage>
        <taxon>Eukaryota</taxon>
        <taxon>Metazoa</taxon>
        <taxon>Chordata</taxon>
        <taxon>Craniata</taxon>
        <taxon>Vertebrata</taxon>
        <taxon>Euteleostomi</taxon>
        <taxon>Actinopterygii</taxon>
        <taxon>Neopterygii</taxon>
        <taxon>Teleostei</taxon>
        <taxon>Anguilliformes</taxon>
        <taxon>Anguillidae</taxon>
        <taxon>Anguilla</taxon>
    </lineage>
</organism>
<accession>A0A0E9TPA1</accession>